<dbReference type="STRING" id="1095629.A0A0C9WNH5"/>
<accession>A0A0C9WNH5</accession>
<protein>
    <submittedName>
        <fullName evidence="1">Unplaced genomic scaffold K443scaffold_118, whole genome shotgun sequence</fullName>
    </submittedName>
</protein>
<dbReference type="AlphaFoldDB" id="A0A0C9WNH5"/>
<name>A0A0C9WNH5_9AGAR</name>
<sequence>ILFEYNIQHDCCQAGCIASGKQAVLQECVESGITETSVKHKPLNIFLINTHSFHSGHLIRAILP</sequence>
<dbReference type="HOGENOM" id="CLU_157667_1_0_1"/>
<keyword evidence="2" id="KW-1185">Reference proteome</keyword>
<dbReference type="Proteomes" id="UP000054477">
    <property type="component" value="Unassembled WGS sequence"/>
</dbReference>
<gene>
    <name evidence="1" type="ORF">K443DRAFT_102717</name>
</gene>
<reference evidence="1 2" key="1">
    <citation type="submission" date="2014-04" db="EMBL/GenBank/DDBJ databases">
        <authorList>
            <consortium name="DOE Joint Genome Institute"/>
            <person name="Kuo A."/>
            <person name="Kohler A."/>
            <person name="Nagy L.G."/>
            <person name="Floudas D."/>
            <person name="Copeland A."/>
            <person name="Barry K.W."/>
            <person name="Cichocki N."/>
            <person name="Veneault-Fourrey C."/>
            <person name="LaButti K."/>
            <person name="Lindquist E.A."/>
            <person name="Lipzen A."/>
            <person name="Lundell T."/>
            <person name="Morin E."/>
            <person name="Murat C."/>
            <person name="Sun H."/>
            <person name="Tunlid A."/>
            <person name="Henrissat B."/>
            <person name="Grigoriev I.V."/>
            <person name="Hibbett D.S."/>
            <person name="Martin F."/>
            <person name="Nordberg H.P."/>
            <person name="Cantor M.N."/>
            <person name="Hua S.X."/>
        </authorList>
    </citation>
    <scope>NUCLEOTIDE SEQUENCE [LARGE SCALE GENOMIC DNA]</scope>
    <source>
        <strain evidence="1 2">LaAM-08-1</strain>
    </source>
</reference>
<evidence type="ECO:0000313" key="1">
    <source>
        <dbReference type="EMBL" id="KIJ99114.1"/>
    </source>
</evidence>
<dbReference type="EMBL" id="KN838653">
    <property type="protein sequence ID" value="KIJ99114.1"/>
    <property type="molecule type" value="Genomic_DNA"/>
</dbReference>
<organism evidence="1 2">
    <name type="scientific">Laccaria amethystina LaAM-08-1</name>
    <dbReference type="NCBI Taxonomy" id="1095629"/>
    <lineage>
        <taxon>Eukaryota</taxon>
        <taxon>Fungi</taxon>
        <taxon>Dikarya</taxon>
        <taxon>Basidiomycota</taxon>
        <taxon>Agaricomycotina</taxon>
        <taxon>Agaricomycetes</taxon>
        <taxon>Agaricomycetidae</taxon>
        <taxon>Agaricales</taxon>
        <taxon>Agaricineae</taxon>
        <taxon>Hydnangiaceae</taxon>
        <taxon>Laccaria</taxon>
    </lineage>
</organism>
<feature type="non-terminal residue" evidence="1">
    <location>
        <position position="1"/>
    </location>
</feature>
<proteinExistence type="predicted"/>
<dbReference type="OrthoDB" id="2947226at2759"/>
<reference evidence="2" key="2">
    <citation type="submission" date="2015-01" db="EMBL/GenBank/DDBJ databases">
        <title>Evolutionary Origins and Diversification of the Mycorrhizal Mutualists.</title>
        <authorList>
            <consortium name="DOE Joint Genome Institute"/>
            <consortium name="Mycorrhizal Genomics Consortium"/>
            <person name="Kohler A."/>
            <person name="Kuo A."/>
            <person name="Nagy L.G."/>
            <person name="Floudas D."/>
            <person name="Copeland A."/>
            <person name="Barry K.W."/>
            <person name="Cichocki N."/>
            <person name="Veneault-Fourrey C."/>
            <person name="LaButti K."/>
            <person name="Lindquist E.A."/>
            <person name="Lipzen A."/>
            <person name="Lundell T."/>
            <person name="Morin E."/>
            <person name="Murat C."/>
            <person name="Riley R."/>
            <person name="Ohm R."/>
            <person name="Sun H."/>
            <person name="Tunlid A."/>
            <person name="Henrissat B."/>
            <person name="Grigoriev I.V."/>
            <person name="Hibbett D.S."/>
            <person name="Martin F."/>
        </authorList>
    </citation>
    <scope>NUCLEOTIDE SEQUENCE [LARGE SCALE GENOMIC DNA]</scope>
    <source>
        <strain evidence="2">LaAM-08-1</strain>
    </source>
</reference>
<evidence type="ECO:0000313" key="2">
    <source>
        <dbReference type="Proteomes" id="UP000054477"/>
    </source>
</evidence>